<gene>
    <name evidence="5" type="primary">EIF2A_8</name>
    <name evidence="5" type="ORF">FOZ62_031241</name>
</gene>
<dbReference type="Proteomes" id="UP000574390">
    <property type="component" value="Unassembled WGS sequence"/>
</dbReference>
<dbReference type="AlphaFoldDB" id="A0A7J6QD23"/>
<dbReference type="PANTHER" id="PTHR13227">
    <property type="entry name" value="EUKARYOTIC TRANSLATION INITIATION FACTOR 2A"/>
    <property type="match status" value="1"/>
</dbReference>
<proteinExistence type="predicted"/>
<dbReference type="GO" id="GO:0000049">
    <property type="term" value="F:tRNA binding"/>
    <property type="evidence" value="ECO:0007669"/>
    <property type="project" value="TreeGrafter"/>
</dbReference>
<comment type="caution">
    <text evidence="5">The sequence shown here is derived from an EMBL/GenBank/DDBJ whole genome shotgun (WGS) entry which is preliminary data.</text>
</comment>
<evidence type="ECO:0000256" key="3">
    <source>
        <dbReference type="ARBA" id="ARBA00022737"/>
    </source>
</evidence>
<keyword evidence="2" id="KW-0853">WD repeat</keyword>
<name>A0A7J6QD23_PEROL</name>
<dbReference type="GO" id="GO:0003729">
    <property type="term" value="F:mRNA binding"/>
    <property type="evidence" value="ECO:0007669"/>
    <property type="project" value="TreeGrafter"/>
</dbReference>
<dbReference type="GO" id="GO:0043022">
    <property type="term" value="F:ribosome binding"/>
    <property type="evidence" value="ECO:0007669"/>
    <property type="project" value="TreeGrafter"/>
</dbReference>
<dbReference type="GO" id="GO:0022627">
    <property type="term" value="C:cytosolic small ribosomal subunit"/>
    <property type="evidence" value="ECO:0007669"/>
    <property type="project" value="TreeGrafter"/>
</dbReference>
<dbReference type="PANTHER" id="PTHR13227:SF0">
    <property type="entry name" value="EUKARYOTIC TRANSLATION INITIATION FACTOR 2A"/>
    <property type="match status" value="1"/>
</dbReference>
<evidence type="ECO:0000256" key="1">
    <source>
        <dbReference type="ARBA" id="ARBA00022540"/>
    </source>
</evidence>
<accession>A0A7J6QD23</accession>
<dbReference type="SUPFAM" id="SSF75011">
    <property type="entry name" value="3-carboxy-cis,cis-mucoante lactonizing enzyme"/>
    <property type="match status" value="1"/>
</dbReference>
<keyword evidence="1 5" id="KW-0396">Initiation factor</keyword>
<protein>
    <submittedName>
        <fullName evidence="5">Eukaryotic translation initiation factor 2A</fullName>
    </submittedName>
</protein>
<dbReference type="GO" id="GO:0003743">
    <property type="term" value="F:translation initiation factor activity"/>
    <property type="evidence" value="ECO:0007669"/>
    <property type="project" value="UniProtKB-KW"/>
</dbReference>
<dbReference type="InterPro" id="IPR011387">
    <property type="entry name" value="TIF2A"/>
</dbReference>
<evidence type="ECO:0000256" key="4">
    <source>
        <dbReference type="ARBA" id="ARBA00022917"/>
    </source>
</evidence>
<dbReference type="EMBL" id="JABANM010030447">
    <property type="protein sequence ID" value="KAF4706235.1"/>
    <property type="molecule type" value="Genomic_DNA"/>
</dbReference>
<evidence type="ECO:0000313" key="5">
    <source>
        <dbReference type="EMBL" id="KAF4706235.1"/>
    </source>
</evidence>
<keyword evidence="3" id="KW-0677">Repeat</keyword>
<reference evidence="5 6" key="1">
    <citation type="submission" date="2020-04" db="EMBL/GenBank/DDBJ databases">
        <title>Perkinsus olseni comparative genomics.</title>
        <authorList>
            <person name="Bogema D.R."/>
        </authorList>
    </citation>
    <scope>NUCLEOTIDE SEQUENCE [LARGE SCALE GENOMIC DNA]</scope>
    <source>
        <strain evidence="5">ATCC PRA-205</strain>
    </source>
</reference>
<organism evidence="5 6">
    <name type="scientific">Perkinsus olseni</name>
    <name type="common">Perkinsus atlanticus</name>
    <dbReference type="NCBI Taxonomy" id="32597"/>
    <lineage>
        <taxon>Eukaryota</taxon>
        <taxon>Sar</taxon>
        <taxon>Alveolata</taxon>
        <taxon>Perkinsozoa</taxon>
        <taxon>Perkinsea</taxon>
        <taxon>Perkinsida</taxon>
        <taxon>Perkinsidae</taxon>
        <taxon>Perkinsus</taxon>
    </lineage>
</organism>
<keyword evidence="4" id="KW-0648">Protein biosynthesis</keyword>
<evidence type="ECO:0000256" key="2">
    <source>
        <dbReference type="ARBA" id="ARBA00022574"/>
    </source>
</evidence>
<evidence type="ECO:0000313" key="6">
    <source>
        <dbReference type="Proteomes" id="UP000574390"/>
    </source>
</evidence>
<sequence length="160" mass="18292">MDIAAVCKNGVEIYRFDFVSKSLKKLITLEGSHVTNAEGFHWNADGTLCACMNNDNGITVYDATKDYKEIIMVAKPNSKGFKNFYFSPLSNYMVTFERYDAKRELPNLALWSVAGRCKAVESRMKRMNKHLWPAMKWTDDEAYCVRILPDADIVRLMEGA</sequence>